<reference evidence="1 2" key="1">
    <citation type="journal article" date="2015" name="Antonie Van Leeuwenhoek">
        <title>Oceanobacillus bengalensis sp. nov., a bacterium isolated from seawater of the Bay of Bengal.</title>
        <authorList>
            <person name="Yongchang O."/>
            <person name="Xiang W."/>
            <person name="Wang G."/>
        </authorList>
    </citation>
    <scope>NUCLEOTIDE SEQUENCE [LARGE SCALE GENOMIC DNA]</scope>
    <source>
        <strain evidence="1 2">MCCC 1K00260</strain>
    </source>
</reference>
<keyword evidence="2" id="KW-1185">Reference proteome</keyword>
<proteinExistence type="predicted"/>
<name>A0A494Z859_9BACI</name>
<gene>
    <name evidence="1" type="ORF">D8M05_00990</name>
</gene>
<dbReference type="Proteomes" id="UP000281813">
    <property type="component" value="Unassembled WGS sequence"/>
</dbReference>
<evidence type="ECO:0000313" key="2">
    <source>
        <dbReference type="Proteomes" id="UP000281813"/>
    </source>
</evidence>
<sequence length="82" mass="9879">MDNTLKYLRESLSNYSENELCRQILNKMESRQYSSEGKFVRDLDEEEMAYLDNVLDNELNYAKNVQNDVRVRELTEVYELLF</sequence>
<accession>A0A494Z859</accession>
<dbReference type="AlphaFoldDB" id="A0A494Z859"/>
<dbReference type="RefSeq" id="WP_121127721.1">
    <property type="nucleotide sequence ID" value="NZ_JBHUFK010000020.1"/>
</dbReference>
<comment type="caution">
    <text evidence="1">The sequence shown here is derived from an EMBL/GenBank/DDBJ whole genome shotgun (WGS) entry which is preliminary data.</text>
</comment>
<dbReference type="OrthoDB" id="2938007at2"/>
<dbReference type="InterPro" id="IPR020255">
    <property type="entry name" value="CsgA"/>
</dbReference>
<organism evidence="1 2">
    <name type="scientific">Oceanobacillus bengalensis</name>
    <dbReference type="NCBI Taxonomy" id="1435466"/>
    <lineage>
        <taxon>Bacteria</taxon>
        <taxon>Bacillati</taxon>
        <taxon>Bacillota</taxon>
        <taxon>Bacilli</taxon>
        <taxon>Bacillales</taxon>
        <taxon>Bacillaceae</taxon>
        <taxon>Oceanobacillus</taxon>
    </lineage>
</organism>
<protein>
    <submittedName>
        <fullName evidence="1">Sporulation protein</fullName>
    </submittedName>
</protein>
<dbReference type="Pfam" id="PF17334">
    <property type="entry name" value="CsgA"/>
    <property type="match status" value="1"/>
</dbReference>
<dbReference type="EMBL" id="RBZO01000001">
    <property type="protein sequence ID" value="RKQ18717.1"/>
    <property type="molecule type" value="Genomic_DNA"/>
</dbReference>
<evidence type="ECO:0000313" key="1">
    <source>
        <dbReference type="EMBL" id="RKQ18717.1"/>
    </source>
</evidence>